<protein>
    <submittedName>
        <fullName evidence="4">Nitroreductase</fullName>
    </submittedName>
</protein>
<comment type="similarity">
    <text evidence="1">Belongs to the nitroreductase family.</text>
</comment>
<evidence type="ECO:0000313" key="5">
    <source>
        <dbReference type="Proteomes" id="UP000006875"/>
    </source>
</evidence>
<dbReference type="Pfam" id="PF00881">
    <property type="entry name" value="Nitroreductase"/>
    <property type="match status" value="1"/>
</dbReference>
<dbReference type="RefSeq" id="WP_013388431.1">
    <property type="nucleotide sequence ID" value="NC_014633.1"/>
</dbReference>
<dbReference type="PANTHER" id="PTHR43673">
    <property type="entry name" value="NAD(P)H NITROREDUCTASE YDGI-RELATED"/>
    <property type="match status" value="1"/>
</dbReference>
<proteinExistence type="inferred from homology"/>
<dbReference type="OrthoDB" id="9812105at2"/>
<name>E3HBF4_ILYPC</name>
<evidence type="ECO:0000256" key="2">
    <source>
        <dbReference type="ARBA" id="ARBA00023002"/>
    </source>
</evidence>
<dbReference type="CDD" id="cd02137">
    <property type="entry name" value="MhqN-like"/>
    <property type="match status" value="1"/>
</dbReference>
<gene>
    <name evidence="4" type="ordered locus">Ilyop_1998</name>
</gene>
<evidence type="ECO:0000259" key="3">
    <source>
        <dbReference type="Pfam" id="PF00881"/>
    </source>
</evidence>
<accession>E3HBF4</accession>
<keyword evidence="2" id="KW-0560">Oxidoreductase</keyword>
<reference evidence="4 5" key="1">
    <citation type="journal article" date="2010" name="Stand. Genomic Sci.">
        <title>Complete genome sequence of Ilyobacter polytropus type strain (CuHbu1).</title>
        <authorList>
            <person name="Sikorski J."/>
            <person name="Chertkov O."/>
            <person name="Lapidus A."/>
            <person name="Nolan M."/>
            <person name="Lucas S."/>
            <person name="Del Rio T.G."/>
            <person name="Tice H."/>
            <person name="Cheng J.F."/>
            <person name="Tapia R."/>
            <person name="Han C."/>
            <person name="Goodwin L."/>
            <person name="Pitluck S."/>
            <person name="Liolios K."/>
            <person name="Ivanova N."/>
            <person name="Mavromatis K."/>
            <person name="Mikhailova N."/>
            <person name="Pati A."/>
            <person name="Chen A."/>
            <person name="Palaniappan K."/>
            <person name="Land M."/>
            <person name="Hauser L."/>
            <person name="Chang Y.J."/>
            <person name="Jeffries C.D."/>
            <person name="Brambilla E."/>
            <person name="Yasawong M."/>
            <person name="Rohde M."/>
            <person name="Pukall R."/>
            <person name="Spring S."/>
            <person name="Goker M."/>
            <person name="Woyke T."/>
            <person name="Bristow J."/>
            <person name="Eisen J.A."/>
            <person name="Markowitz V."/>
            <person name="Hugenholtz P."/>
            <person name="Kyrpides N.C."/>
            <person name="Klenk H.P."/>
        </authorList>
    </citation>
    <scope>NUCLEOTIDE SEQUENCE [LARGE SCALE GENOMIC DNA]</scope>
    <source>
        <strain evidence="5">ATCC 51220 / DSM 2926 / LMG 16218 / CuHBu1</strain>
        <plasmid evidence="5">pILYOP01</plasmid>
    </source>
</reference>
<dbReference type="InterPro" id="IPR029479">
    <property type="entry name" value="Nitroreductase"/>
</dbReference>
<keyword evidence="5" id="KW-1185">Reference proteome</keyword>
<dbReference type="HOGENOM" id="CLU_070764_4_5_0"/>
<dbReference type="GO" id="GO:0016491">
    <property type="term" value="F:oxidoreductase activity"/>
    <property type="evidence" value="ECO:0007669"/>
    <property type="project" value="UniProtKB-KW"/>
</dbReference>
<dbReference type="Gene3D" id="3.40.109.10">
    <property type="entry name" value="NADH Oxidase"/>
    <property type="match status" value="1"/>
</dbReference>
<geneLocation type="plasmid" evidence="4 5">
    <name>pILYOP01</name>
</geneLocation>
<dbReference type="InterPro" id="IPR000415">
    <property type="entry name" value="Nitroreductase-like"/>
</dbReference>
<dbReference type="Proteomes" id="UP000006875">
    <property type="component" value="Plasmid pILYOP01"/>
</dbReference>
<dbReference type="AlphaFoldDB" id="E3HBF4"/>
<dbReference type="EMBL" id="CP002282">
    <property type="protein sequence ID" value="ADO83769.1"/>
    <property type="molecule type" value="Genomic_DNA"/>
</dbReference>
<dbReference type="SUPFAM" id="SSF55469">
    <property type="entry name" value="FMN-dependent nitroreductase-like"/>
    <property type="match status" value="1"/>
</dbReference>
<evidence type="ECO:0000256" key="1">
    <source>
        <dbReference type="ARBA" id="ARBA00007118"/>
    </source>
</evidence>
<dbReference type="KEGG" id="ipo:Ilyop_1998"/>
<evidence type="ECO:0000313" key="4">
    <source>
        <dbReference type="EMBL" id="ADO83769.1"/>
    </source>
</evidence>
<feature type="domain" description="Nitroreductase" evidence="3">
    <location>
        <begin position="7"/>
        <end position="182"/>
    </location>
</feature>
<organism evidence="4 5">
    <name type="scientific">Ilyobacter polytropus (strain ATCC 51220 / DSM 2926 / LMG 16218 / CuHBu1)</name>
    <dbReference type="NCBI Taxonomy" id="572544"/>
    <lineage>
        <taxon>Bacteria</taxon>
        <taxon>Fusobacteriati</taxon>
        <taxon>Fusobacteriota</taxon>
        <taxon>Fusobacteriia</taxon>
        <taxon>Fusobacteriales</taxon>
        <taxon>Fusobacteriaceae</taxon>
        <taxon>Ilyobacter</taxon>
    </lineage>
</organism>
<keyword evidence="4" id="KW-0614">Plasmid</keyword>
<sequence length="205" mass="23664">MEFEKLLKERRSATFFDKNKELADNLIKEIIDLSTLAPSAFNTQPWELIIVKSSEARKELYEKACNQPKVLEAPVTIAIVGKKNGYKRENPIWDEKIKNKTLNSESLQAYMDMCENKLYNSDVKKNAYAVRNASLFAMTLMFVAKSKGVSTHPMIGFSEEAVKELYSISEDKVVVMLISMGYFNEEKKLFPREKRFSFDKISKVY</sequence>